<keyword evidence="3 9" id="KW-1134">Transmembrane beta strand</keyword>
<dbReference type="InterPro" id="IPR010131">
    <property type="entry name" value="MdtP/NodT-like"/>
</dbReference>
<dbReference type="Gene3D" id="1.20.1600.10">
    <property type="entry name" value="Outer membrane efflux proteins (OEP)"/>
    <property type="match status" value="1"/>
</dbReference>
<protein>
    <submittedName>
        <fullName evidence="10">Efflux transporter outer membrane subunit</fullName>
    </submittedName>
</protein>
<organism evidence="10 11">
    <name type="scientific">Novosphingobium pokkalii</name>
    <dbReference type="NCBI Taxonomy" id="1770194"/>
    <lineage>
        <taxon>Bacteria</taxon>
        <taxon>Pseudomonadati</taxon>
        <taxon>Pseudomonadota</taxon>
        <taxon>Alphaproteobacteria</taxon>
        <taxon>Sphingomonadales</taxon>
        <taxon>Sphingomonadaceae</taxon>
        <taxon>Novosphingobium</taxon>
    </lineage>
</organism>
<keyword evidence="5" id="KW-0732">Signal</keyword>
<comment type="caution">
    <text evidence="10">The sequence shown here is derived from an EMBL/GenBank/DDBJ whole genome shotgun (WGS) entry which is preliminary data.</text>
</comment>
<evidence type="ECO:0000256" key="3">
    <source>
        <dbReference type="ARBA" id="ARBA00022452"/>
    </source>
</evidence>
<dbReference type="Pfam" id="PF02321">
    <property type="entry name" value="OEP"/>
    <property type="match status" value="2"/>
</dbReference>
<keyword evidence="8 9" id="KW-0449">Lipoprotein</keyword>
<proteinExistence type="inferred from homology"/>
<keyword evidence="6 9" id="KW-0472">Membrane</keyword>
<keyword evidence="7 9" id="KW-0564">Palmitate</keyword>
<evidence type="ECO:0000256" key="9">
    <source>
        <dbReference type="RuleBase" id="RU362097"/>
    </source>
</evidence>
<keyword evidence="4 9" id="KW-0812">Transmembrane</keyword>
<evidence type="ECO:0000313" key="11">
    <source>
        <dbReference type="Proteomes" id="UP001595683"/>
    </source>
</evidence>
<comment type="subcellular location">
    <subcellularLocation>
        <location evidence="9">Cell membrane</location>
        <topology evidence="9">Lipid-anchor</topology>
    </subcellularLocation>
    <subcellularLocation>
        <location evidence="1">Membrane</location>
    </subcellularLocation>
</comment>
<dbReference type="EMBL" id="JBHRYE010000049">
    <property type="protein sequence ID" value="MFC3673645.1"/>
    <property type="molecule type" value="Genomic_DNA"/>
</dbReference>
<evidence type="ECO:0000256" key="7">
    <source>
        <dbReference type="ARBA" id="ARBA00023139"/>
    </source>
</evidence>
<gene>
    <name evidence="10" type="ORF">ACFOOT_19665</name>
</gene>
<name>A0ABV7V916_9SPHN</name>
<dbReference type="PANTHER" id="PTHR30203:SF20">
    <property type="entry name" value="MULTIDRUG RESISTANCE OUTER MEMBRANE PROTEIN MDTP-RELATED"/>
    <property type="match status" value="1"/>
</dbReference>
<dbReference type="Gene3D" id="2.20.200.10">
    <property type="entry name" value="Outer membrane efflux proteins (OEP)"/>
    <property type="match status" value="1"/>
</dbReference>
<evidence type="ECO:0000256" key="1">
    <source>
        <dbReference type="ARBA" id="ARBA00004370"/>
    </source>
</evidence>
<evidence type="ECO:0000256" key="6">
    <source>
        <dbReference type="ARBA" id="ARBA00023136"/>
    </source>
</evidence>
<dbReference type="Proteomes" id="UP001595683">
    <property type="component" value="Unassembled WGS sequence"/>
</dbReference>
<evidence type="ECO:0000256" key="5">
    <source>
        <dbReference type="ARBA" id="ARBA00022729"/>
    </source>
</evidence>
<evidence type="ECO:0000313" key="10">
    <source>
        <dbReference type="EMBL" id="MFC3673645.1"/>
    </source>
</evidence>
<dbReference type="RefSeq" id="WP_191324904.1">
    <property type="nucleotide sequence ID" value="NZ_BMZP01000012.1"/>
</dbReference>
<accession>A0ABV7V916</accession>
<comment type="similarity">
    <text evidence="2 9">Belongs to the outer membrane factor (OMF) (TC 1.B.17) family.</text>
</comment>
<dbReference type="PANTHER" id="PTHR30203">
    <property type="entry name" value="OUTER MEMBRANE CATION EFFLUX PROTEIN"/>
    <property type="match status" value="1"/>
</dbReference>
<evidence type="ECO:0000256" key="8">
    <source>
        <dbReference type="ARBA" id="ARBA00023288"/>
    </source>
</evidence>
<evidence type="ECO:0000256" key="2">
    <source>
        <dbReference type="ARBA" id="ARBA00007613"/>
    </source>
</evidence>
<sequence>MLFTARTQEFRRASALALLHAPAPSDPPQRLPLRPTLALAVAGLALLTGGCAVPPPRAQLATMATPETLGTRQSLAPAAGTPAANWPSDGWWQAYGDSQLDALIAEGLAGATDLRVAQARFAKAQAVAGESRSALLPTLTAGAQGGFTQQSNNYLFPHGLSPRGWPDYGQASLSLSWDLDFWGKNRAALAAAKSDAAASGAEAAAARLTVSAGIAAAYADLASLYAQRDAAVDAVTVREKTRDLMADRQRQGLENMGAVERAASSLETAQGDLANLDESIALERNQIAALMGAGPDRGLSIARPQIDLAKSTAGLPANLPAELIGRRPDVIAAKLRVQSSDSRIRQAHAAFYPSVNLAGLIGMQALDIGKVFQAGSDYGSVGPALSLPILDGGRLRAQYRGTEADHDVAVAQYDATLVQALHDVADAATSQQALGQRLARAQAAEVSAQAAWTVSNNRYRGGLATYLDVLNAEDSLIAARKTVASLKTRAFALDVAMVRALGGGFRS</sequence>
<keyword evidence="11" id="KW-1185">Reference proteome</keyword>
<reference evidence="11" key="1">
    <citation type="journal article" date="2019" name="Int. J. Syst. Evol. Microbiol.">
        <title>The Global Catalogue of Microorganisms (GCM) 10K type strain sequencing project: providing services to taxonomists for standard genome sequencing and annotation.</title>
        <authorList>
            <consortium name="The Broad Institute Genomics Platform"/>
            <consortium name="The Broad Institute Genome Sequencing Center for Infectious Disease"/>
            <person name="Wu L."/>
            <person name="Ma J."/>
        </authorList>
    </citation>
    <scope>NUCLEOTIDE SEQUENCE [LARGE SCALE GENOMIC DNA]</scope>
    <source>
        <strain evidence="11">KCTC 42224</strain>
    </source>
</reference>
<dbReference type="SUPFAM" id="SSF56954">
    <property type="entry name" value="Outer membrane efflux proteins (OEP)"/>
    <property type="match status" value="1"/>
</dbReference>
<dbReference type="InterPro" id="IPR003423">
    <property type="entry name" value="OMP_efflux"/>
</dbReference>
<evidence type="ECO:0000256" key="4">
    <source>
        <dbReference type="ARBA" id="ARBA00022692"/>
    </source>
</evidence>
<dbReference type="NCBIfam" id="TIGR01845">
    <property type="entry name" value="outer_NodT"/>
    <property type="match status" value="1"/>
</dbReference>